<evidence type="ECO:0000256" key="12">
    <source>
        <dbReference type="ARBA" id="ARBA00025198"/>
    </source>
</evidence>
<evidence type="ECO:0000256" key="7">
    <source>
        <dbReference type="ARBA" id="ARBA00022781"/>
    </source>
</evidence>
<keyword evidence="10 15" id="KW-0472">Membrane</keyword>
<gene>
    <name evidence="15" type="primary">atpF</name>
    <name evidence="17" type="ORF">W911_05560</name>
</gene>
<keyword evidence="18" id="KW-1185">Reference proteome</keyword>
<dbReference type="HAMAP" id="MF_01398">
    <property type="entry name" value="ATP_synth_b_bprime"/>
    <property type="match status" value="1"/>
</dbReference>
<dbReference type="GO" id="GO:0045259">
    <property type="term" value="C:proton-transporting ATP synthase complex"/>
    <property type="evidence" value="ECO:0007669"/>
    <property type="project" value="UniProtKB-KW"/>
</dbReference>
<keyword evidence="7 15" id="KW-0375">Hydrogen ion transport</keyword>
<evidence type="ECO:0000256" key="15">
    <source>
        <dbReference type="HAMAP-Rule" id="MF_01398"/>
    </source>
</evidence>
<comment type="subunit">
    <text evidence="14 15">F-type ATPases have 2 components, F(1) - the catalytic core - and F(0) - the membrane proton channel. F(1) has five subunits: alpha(3), beta(3), gamma(1), delta(1), epsilon(1). F(0) has three main subunits: a(1), b(2) and c(10-14). The alpha and beta chains form an alternating ring which encloses part of the gamma chain. F(1) is attached to F(0) by a central stalk formed by the gamma and epsilon chains, while a peripheral stalk is formed by the delta and b chains.</text>
</comment>
<dbReference type="AlphaFoldDB" id="V5SAY1"/>
<dbReference type="KEGG" id="hni:W911_05560"/>
<dbReference type="GO" id="GO:0005886">
    <property type="term" value="C:plasma membrane"/>
    <property type="evidence" value="ECO:0007669"/>
    <property type="project" value="UniProtKB-SubCell"/>
</dbReference>
<comment type="subcellular location">
    <subcellularLocation>
        <location evidence="1">Cell inner membrane</location>
        <topology evidence="1">Single-pass membrane protein</topology>
    </subcellularLocation>
    <subcellularLocation>
        <location evidence="15">Cell membrane</location>
        <topology evidence="15">Single-pass membrane protein</topology>
    </subcellularLocation>
</comment>
<evidence type="ECO:0000256" key="3">
    <source>
        <dbReference type="ARBA" id="ARBA00022448"/>
    </source>
</evidence>
<evidence type="ECO:0000313" key="17">
    <source>
        <dbReference type="EMBL" id="AHB47981.1"/>
    </source>
</evidence>
<dbReference type="CDD" id="cd06503">
    <property type="entry name" value="ATP-synt_Fo_b"/>
    <property type="match status" value="1"/>
</dbReference>
<dbReference type="PATRIC" id="fig|1029756.8.peg.1169"/>
<dbReference type="Pfam" id="PF00430">
    <property type="entry name" value="ATP-synt_B"/>
    <property type="match status" value="1"/>
</dbReference>
<keyword evidence="9 15" id="KW-0406">Ion transport</keyword>
<keyword evidence="6 15" id="KW-0812">Transmembrane</keyword>
<evidence type="ECO:0000256" key="9">
    <source>
        <dbReference type="ARBA" id="ARBA00023065"/>
    </source>
</evidence>
<evidence type="ECO:0000256" key="5">
    <source>
        <dbReference type="ARBA" id="ARBA00022547"/>
    </source>
</evidence>
<dbReference type="Gene3D" id="6.10.250.1580">
    <property type="match status" value="1"/>
</dbReference>
<dbReference type="Proteomes" id="UP000018542">
    <property type="component" value="Chromosome"/>
</dbReference>
<dbReference type="OrthoDB" id="9805716at2"/>
<evidence type="ECO:0000256" key="1">
    <source>
        <dbReference type="ARBA" id="ARBA00004377"/>
    </source>
</evidence>
<dbReference type="HOGENOM" id="CLU_079215_1_2_5"/>
<comment type="function">
    <text evidence="13">Component of the F(0) channel, it forms part of the peripheral stalk, linking F(1) to F(0). The b'-subunit is a diverged and duplicated form of b found in plants and photosynthetic bacteria.</text>
</comment>
<organism evidence="17 18">
    <name type="scientific">Hyphomicrobium nitrativorans NL23</name>
    <dbReference type="NCBI Taxonomy" id="1029756"/>
    <lineage>
        <taxon>Bacteria</taxon>
        <taxon>Pseudomonadati</taxon>
        <taxon>Pseudomonadota</taxon>
        <taxon>Alphaproteobacteria</taxon>
        <taxon>Hyphomicrobiales</taxon>
        <taxon>Hyphomicrobiaceae</taxon>
        <taxon>Hyphomicrobium</taxon>
    </lineage>
</organism>
<evidence type="ECO:0000256" key="10">
    <source>
        <dbReference type="ARBA" id="ARBA00023136"/>
    </source>
</evidence>
<dbReference type="STRING" id="1029756.W911_05560"/>
<keyword evidence="8 15" id="KW-1133">Transmembrane helix</keyword>
<evidence type="ECO:0000256" key="11">
    <source>
        <dbReference type="ARBA" id="ARBA00023310"/>
    </source>
</evidence>
<dbReference type="GO" id="GO:0046961">
    <property type="term" value="F:proton-transporting ATPase activity, rotational mechanism"/>
    <property type="evidence" value="ECO:0007669"/>
    <property type="project" value="TreeGrafter"/>
</dbReference>
<dbReference type="InterPro" id="IPR002146">
    <property type="entry name" value="ATP_synth_b/b'su_bac/chlpt"/>
</dbReference>
<keyword evidence="11 15" id="KW-0066">ATP synthesis</keyword>
<evidence type="ECO:0000256" key="8">
    <source>
        <dbReference type="ARBA" id="ARBA00022989"/>
    </source>
</evidence>
<reference evidence="17 18" key="1">
    <citation type="journal article" date="2014" name="Genome Announc.">
        <title>Complete Genome Sequence of Hyphomicrobium nitrativorans Strain NL23, a Denitrifying Bacterium Isolated from Biofilm of a Methanol-Fed Denitrification System Treating Seawater at the Montreal Biodome.</title>
        <authorList>
            <person name="Martineau C."/>
            <person name="Villeneuve C."/>
            <person name="Mauffrey F."/>
            <person name="Villemur R."/>
        </authorList>
    </citation>
    <scope>NUCLEOTIDE SEQUENCE [LARGE SCALE GENOMIC DNA]</scope>
    <source>
        <strain evidence="17">NL23</strain>
    </source>
</reference>
<keyword evidence="3 15" id="KW-0813">Transport</keyword>
<evidence type="ECO:0000313" key="18">
    <source>
        <dbReference type="Proteomes" id="UP000018542"/>
    </source>
</evidence>
<evidence type="ECO:0000256" key="14">
    <source>
        <dbReference type="ARBA" id="ARBA00025830"/>
    </source>
</evidence>
<dbReference type="InterPro" id="IPR050059">
    <property type="entry name" value="ATP_synthase_B_chain"/>
</dbReference>
<proteinExistence type="inferred from homology"/>
<keyword evidence="4 15" id="KW-1003">Cell membrane</keyword>
<feature type="transmembrane region" description="Helical" evidence="15">
    <location>
        <begin position="41"/>
        <end position="59"/>
    </location>
</feature>
<name>V5SAY1_9HYPH</name>
<keyword evidence="5 15" id="KW-0138">CF(0)</keyword>
<evidence type="ECO:0000256" key="2">
    <source>
        <dbReference type="ARBA" id="ARBA00005513"/>
    </source>
</evidence>
<dbReference type="EMBL" id="CP006912">
    <property type="protein sequence ID" value="AHB47981.1"/>
    <property type="molecule type" value="Genomic_DNA"/>
</dbReference>
<evidence type="ECO:0000256" key="16">
    <source>
        <dbReference type="RuleBase" id="RU003848"/>
    </source>
</evidence>
<protein>
    <recommendedName>
        <fullName evidence="15">ATP synthase subunit b</fullName>
    </recommendedName>
    <alternativeName>
        <fullName evidence="15">ATP synthase F(0) sector subunit b</fullName>
    </alternativeName>
    <alternativeName>
        <fullName evidence="15">ATPase subunit I</fullName>
    </alternativeName>
    <alternativeName>
        <fullName evidence="15">F-type ATPase subunit b</fullName>
        <shortName evidence="15">F-ATPase subunit b</shortName>
    </alternativeName>
</protein>
<dbReference type="PANTHER" id="PTHR33445">
    <property type="entry name" value="ATP SYNTHASE SUBUNIT B', CHLOROPLASTIC"/>
    <property type="match status" value="1"/>
</dbReference>
<comment type="similarity">
    <text evidence="2 15 16">Belongs to the ATPase B chain family.</text>
</comment>
<dbReference type="GO" id="GO:0046933">
    <property type="term" value="F:proton-transporting ATP synthase activity, rotational mechanism"/>
    <property type="evidence" value="ECO:0007669"/>
    <property type="project" value="UniProtKB-UniRule"/>
</dbReference>
<comment type="function">
    <text evidence="12 15">F(1)F(0) ATP synthase produces ATP from ADP in the presence of a proton or sodium gradient. F-type ATPases consist of two structural domains, F(1) containing the extramembraneous catalytic core and F(0) containing the membrane proton channel, linked together by a central stalk and a peripheral stalk. During catalysis, ATP synthesis in the catalytic domain of F(1) is coupled via a rotary mechanism of the central stalk subunits to proton translocation.</text>
</comment>
<dbReference type="PANTHER" id="PTHR33445:SF1">
    <property type="entry name" value="ATP SYNTHASE SUBUNIT B"/>
    <property type="match status" value="1"/>
</dbReference>
<evidence type="ECO:0000256" key="6">
    <source>
        <dbReference type="ARBA" id="ARBA00022692"/>
    </source>
</evidence>
<dbReference type="RefSeq" id="WP_023786513.1">
    <property type="nucleotide sequence ID" value="NC_022997.1"/>
</dbReference>
<sequence>MPAAMTALVAAVTDISTDVREAFDATNTSSGGLPQLHSPDFAPQLFWLVLTFAALYWIMSRIALPRIGEVIEERRDRIQRDLAAAERLKGETDKALETYEKALADARGSASAIARQTRDNLAAEVDKERKSLEDGLARKLARAEEAIAATKTKALESVKDIAGEAASDIVNALTNLSPTKDEVSQALASQSDK</sequence>
<evidence type="ECO:0000256" key="13">
    <source>
        <dbReference type="ARBA" id="ARBA00025614"/>
    </source>
</evidence>
<evidence type="ECO:0000256" key="4">
    <source>
        <dbReference type="ARBA" id="ARBA00022475"/>
    </source>
</evidence>
<accession>V5SAY1</accession>